<feature type="region of interest" description="Disordered" evidence="1">
    <location>
        <begin position="147"/>
        <end position="179"/>
    </location>
</feature>
<accession>A0A8J6A489</accession>
<evidence type="ECO:0000313" key="3">
    <source>
        <dbReference type="Proteomes" id="UP000700334"/>
    </source>
</evidence>
<dbReference type="GO" id="GO:0007517">
    <property type="term" value="P:muscle organ development"/>
    <property type="evidence" value="ECO:0007669"/>
    <property type="project" value="TreeGrafter"/>
</dbReference>
<organism evidence="2 3">
    <name type="scientific">Galemys pyrenaicus</name>
    <name type="common">Iberian desman</name>
    <name type="synonym">Pyrenean desman</name>
    <dbReference type="NCBI Taxonomy" id="202257"/>
    <lineage>
        <taxon>Eukaryota</taxon>
        <taxon>Metazoa</taxon>
        <taxon>Chordata</taxon>
        <taxon>Craniata</taxon>
        <taxon>Vertebrata</taxon>
        <taxon>Euteleostomi</taxon>
        <taxon>Mammalia</taxon>
        <taxon>Eutheria</taxon>
        <taxon>Laurasiatheria</taxon>
        <taxon>Eulipotyphla</taxon>
        <taxon>Talpidae</taxon>
        <taxon>Galemys</taxon>
    </lineage>
</organism>
<gene>
    <name evidence="2" type="ORF">J0S82_020593</name>
</gene>
<feature type="region of interest" description="Disordered" evidence="1">
    <location>
        <begin position="22"/>
        <end position="56"/>
    </location>
</feature>
<dbReference type="PANTHER" id="PTHR46333:SF3">
    <property type="entry name" value="KYPHOSCOLIOSIS PEPTIDASE"/>
    <property type="match status" value="1"/>
</dbReference>
<dbReference type="GO" id="GO:0005737">
    <property type="term" value="C:cytoplasm"/>
    <property type="evidence" value="ECO:0007669"/>
    <property type="project" value="TreeGrafter"/>
</dbReference>
<dbReference type="GO" id="GO:0007528">
    <property type="term" value="P:neuromuscular junction development"/>
    <property type="evidence" value="ECO:0007669"/>
    <property type="project" value="TreeGrafter"/>
</dbReference>
<keyword evidence="3" id="KW-1185">Reference proteome</keyword>
<sequence length="237" mass="26163">MELKKDSNAVSIDMLLIVHSEKRRAAQGTHSDQQADPGTLPQRRGLHGVSNGIRGRQKLEGNGLLVVTSRDRSRCPSVDQWEAREEDGNLAEKQYPQQTQVITSYDNQGTQLTVEVHPRDTMPQLLKKFSLAKCTYVKGHSHVEGWQGGLKSANGPEPSLQGDKNGNTRPRQPGGKDAHGFLVGRAQQLTEPPCVPAYPWDRSSLKSMPLDLRHFEKLDSYASQVGKPAPLQQTSSP</sequence>
<evidence type="ECO:0000313" key="2">
    <source>
        <dbReference type="EMBL" id="KAG8510355.1"/>
    </source>
</evidence>
<comment type="caution">
    <text evidence="2">The sequence shown here is derived from an EMBL/GenBank/DDBJ whole genome shotgun (WGS) entry which is preliminary data.</text>
</comment>
<name>A0A8J6A489_GALPY</name>
<dbReference type="OrthoDB" id="6129702at2759"/>
<dbReference type="PANTHER" id="PTHR46333">
    <property type="entry name" value="CYTOKINESIS PROTEIN 3"/>
    <property type="match status" value="1"/>
</dbReference>
<dbReference type="AlphaFoldDB" id="A0A8J6A489"/>
<dbReference type="InterPro" id="IPR052557">
    <property type="entry name" value="CAP/Cytokinesis_protein"/>
</dbReference>
<dbReference type="Proteomes" id="UP000700334">
    <property type="component" value="Unassembled WGS sequence"/>
</dbReference>
<reference evidence="2" key="1">
    <citation type="journal article" date="2021" name="Evol. Appl.">
        <title>The genome of the Pyrenean desman and the effects of bottlenecks and inbreeding on the genomic landscape of an endangered species.</title>
        <authorList>
            <person name="Escoda L."/>
            <person name="Castresana J."/>
        </authorList>
    </citation>
    <scope>NUCLEOTIDE SEQUENCE</scope>
    <source>
        <strain evidence="2">IBE-C5619</strain>
    </source>
</reference>
<dbReference type="EMBL" id="JAGFMF010011876">
    <property type="protein sequence ID" value="KAG8510355.1"/>
    <property type="molecule type" value="Genomic_DNA"/>
</dbReference>
<protein>
    <submittedName>
        <fullName evidence="2">Kyphoscoliosis peptidase</fullName>
    </submittedName>
</protein>
<proteinExistence type="predicted"/>
<evidence type="ECO:0000256" key="1">
    <source>
        <dbReference type="SAM" id="MobiDB-lite"/>
    </source>
</evidence>